<comment type="caution">
    <text evidence="1">The sequence shown here is derived from an EMBL/GenBank/DDBJ whole genome shotgun (WGS) entry which is preliminary data.</text>
</comment>
<protein>
    <recommendedName>
        <fullName evidence="3">Reverse transcriptase</fullName>
    </recommendedName>
</protein>
<keyword evidence="2" id="KW-1185">Reference proteome</keyword>
<dbReference type="EMBL" id="CAKOGL010000025">
    <property type="protein sequence ID" value="CAH2103020.1"/>
    <property type="molecule type" value="Genomic_DNA"/>
</dbReference>
<sequence>MARQTPDTEEGVPSPVTEAEMEAVITRLQSKKRAPGPDGVHGRVLAIALGHLGDSLRELFDRCLRSGQFPEAWKEGRLCLLPKARRTPDSVSAVRPVVLLNEAGKALEKIVASRLVQHLEEGSGPGLSESQFGFRDLGV</sequence>
<proteinExistence type="predicted"/>
<dbReference type="Proteomes" id="UP001153954">
    <property type="component" value="Unassembled WGS sequence"/>
</dbReference>
<evidence type="ECO:0008006" key="3">
    <source>
        <dbReference type="Google" id="ProtNLM"/>
    </source>
</evidence>
<dbReference type="PANTHER" id="PTHR19446">
    <property type="entry name" value="REVERSE TRANSCRIPTASES"/>
    <property type="match status" value="1"/>
</dbReference>
<name>A0AAU9UYJ1_EUPED</name>
<evidence type="ECO:0000313" key="2">
    <source>
        <dbReference type="Proteomes" id="UP001153954"/>
    </source>
</evidence>
<reference evidence="1" key="1">
    <citation type="submission" date="2022-03" db="EMBL/GenBank/DDBJ databases">
        <authorList>
            <person name="Tunstrom K."/>
        </authorList>
    </citation>
    <scope>NUCLEOTIDE SEQUENCE</scope>
</reference>
<organism evidence="1 2">
    <name type="scientific">Euphydryas editha</name>
    <name type="common">Edith's checkerspot</name>
    <dbReference type="NCBI Taxonomy" id="104508"/>
    <lineage>
        <taxon>Eukaryota</taxon>
        <taxon>Metazoa</taxon>
        <taxon>Ecdysozoa</taxon>
        <taxon>Arthropoda</taxon>
        <taxon>Hexapoda</taxon>
        <taxon>Insecta</taxon>
        <taxon>Pterygota</taxon>
        <taxon>Neoptera</taxon>
        <taxon>Endopterygota</taxon>
        <taxon>Lepidoptera</taxon>
        <taxon>Glossata</taxon>
        <taxon>Ditrysia</taxon>
        <taxon>Papilionoidea</taxon>
        <taxon>Nymphalidae</taxon>
        <taxon>Nymphalinae</taxon>
        <taxon>Euphydryas</taxon>
    </lineage>
</organism>
<evidence type="ECO:0000313" key="1">
    <source>
        <dbReference type="EMBL" id="CAH2103020.1"/>
    </source>
</evidence>
<gene>
    <name evidence="1" type="ORF">EEDITHA_LOCUS17579</name>
</gene>
<dbReference type="AlphaFoldDB" id="A0AAU9UYJ1"/>
<accession>A0AAU9UYJ1</accession>